<dbReference type="InterPro" id="IPR003117">
    <property type="entry name" value="cAMP_dep_PK_reg_su_I/II_a/b"/>
</dbReference>
<feature type="compositionally biased region" description="Basic and acidic residues" evidence="1">
    <location>
        <begin position="1083"/>
        <end position="1109"/>
    </location>
</feature>
<dbReference type="Pfam" id="PF00612">
    <property type="entry name" value="IQ"/>
    <property type="match status" value="1"/>
</dbReference>
<feature type="compositionally biased region" description="Low complexity" evidence="1">
    <location>
        <begin position="417"/>
        <end position="428"/>
    </location>
</feature>
<feature type="compositionally biased region" description="Polar residues" evidence="1">
    <location>
        <begin position="1194"/>
        <end position="1203"/>
    </location>
</feature>
<dbReference type="Proteomes" id="UP000215335">
    <property type="component" value="Unassembled WGS sequence"/>
</dbReference>
<feature type="region of interest" description="Disordered" evidence="1">
    <location>
        <begin position="1081"/>
        <end position="1256"/>
    </location>
</feature>
<feature type="compositionally biased region" description="Basic and acidic residues" evidence="1">
    <location>
        <begin position="387"/>
        <end position="398"/>
    </location>
</feature>
<feature type="region of interest" description="Disordered" evidence="1">
    <location>
        <begin position="246"/>
        <end position="296"/>
    </location>
</feature>
<feature type="compositionally biased region" description="Polar residues" evidence="1">
    <location>
        <begin position="1163"/>
        <end position="1176"/>
    </location>
</feature>
<feature type="compositionally biased region" description="Basic and acidic residues" evidence="1">
    <location>
        <begin position="361"/>
        <end position="371"/>
    </location>
</feature>
<evidence type="ECO:0000313" key="3">
    <source>
        <dbReference type="EMBL" id="OXU19572.1"/>
    </source>
</evidence>
<feature type="compositionally biased region" description="Basic and acidic residues" evidence="1">
    <location>
        <begin position="996"/>
        <end position="1038"/>
    </location>
</feature>
<feature type="compositionally biased region" description="Basic and acidic residues" evidence="1">
    <location>
        <begin position="1060"/>
        <end position="1069"/>
    </location>
</feature>
<feature type="compositionally biased region" description="Low complexity" evidence="1">
    <location>
        <begin position="1601"/>
        <end position="1611"/>
    </location>
</feature>
<feature type="compositionally biased region" description="Basic and acidic residues" evidence="1">
    <location>
        <begin position="444"/>
        <end position="453"/>
    </location>
</feature>
<organism evidence="3 4">
    <name type="scientific">Trichomalopsis sarcophagae</name>
    <dbReference type="NCBI Taxonomy" id="543379"/>
    <lineage>
        <taxon>Eukaryota</taxon>
        <taxon>Metazoa</taxon>
        <taxon>Ecdysozoa</taxon>
        <taxon>Arthropoda</taxon>
        <taxon>Hexapoda</taxon>
        <taxon>Insecta</taxon>
        <taxon>Pterygota</taxon>
        <taxon>Neoptera</taxon>
        <taxon>Endopterygota</taxon>
        <taxon>Hymenoptera</taxon>
        <taxon>Apocrita</taxon>
        <taxon>Proctotrupomorpha</taxon>
        <taxon>Chalcidoidea</taxon>
        <taxon>Pteromalidae</taxon>
        <taxon>Pteromalinae</taxon>
        <taxon>Trichomalopsis</taxon>
    </lineage>
</organism>
<dbReference type="EMBL" id="NNAY01003348">
    <property type="protein sequence ID" value="OXU19572.1"/>
    <property type="molecule type" value="Genomic_DNA"/>
</dbReference>
<dbReference type="SUPFAM" id="SSF47391">
    <property type="entry name" value="Dimerization-anchoring domain of cAMP-dependent PK regulatory subunit"/>
    <property type="match status" value="1"/>
</dbReference>
<feature type="region of interest" description="Disordered" evidence="1">
    <location>
        <begin position="969"/>
        <end position="1069"/>
    </location>
</feature>
<feature type="compositionally biased region" description="Basic and acidic residues" evidence="1">
    <location>
        <begin position="1538"/>
        <end position="1547"/>
    </location>
</feature>
<feature type="compositionally biased region" description="Basic and acidic residues" evidence="1">
    <location>
        <begin position="1148"/>
        <end position="1160"/>
    </location>
</feature>
<feature type="compositionally biased region" description="Basic and acidic residues" evidence="1">
    <location>
        <begin position="892"/>
        <end position="901"/>
    </location>
</feature>
<feature type="compositionally biased region" description="Basic and acidic residues" evidence="1">
    <location>
        <begin position="246"/>
        <end position="288"/>
    </location>
</feature>
<dbReference type="Pfam" id="PF02197">
    <property type="entry name" value="RIIa"/>
    <property type="match status" value="1"/>
</dbReference>
<dbReference type="STRING" id="543379.A0A232EMN3"/>
<proteinExistence type="predicted"/>
<feature type="compositionally biased region" description="Basic and acidic residues" evidence="1">
    <location>
        <begin position="210"/>
        <end position="233"/>
    </location>
</feature>
<name>A0A232EMN3_9HYME</name>
<feature type="region of interest" description="Disordered" evidence="1">
    <location>
        <begin position="1644"/>
        <end position="1717"/>
    </location>
</feature>
<feature type="compositionally biased region" description="Basic and acidic residues" evidence="1">
    <location>
        <begin position="480"/>
        <end position="500"/>
    </location>
</feature>
<dbReference type="InterPro" id="IPR047579">
    <property type="entry name" value="DD_CABYR_SP17"/>
</dbReference>
<accession>A0A232EMN3</accession>
<protein>
    <recommendedName>
        <fullName evidence="2">RIIa domain-containing protein</fullName>
    </recommendedName>
</protein>
<reference evidence="3 4" key="1">
    <citation type="journal article" date="2017" name="Curr. Biol.">
        <title>The Evolution of Venom by Co-option of Single-Copy Genes.</title>
        <authorList>
            <person name="Martinson E.O."/>
            <person name="Mrinalini"/>
            <person name="Kelkar Y.D."/>
            <person name="Chang C.H."/>
            <person name="Werren J.H."/>
        </authorList>
    </citation>
    <scope>NUCLEOTIDE SEQUENCE [LARGE SCALE GENOMIC DNA]</scope>
    <source>
        <strain evidence="3 4">Alberta</strain>
        <tissue evidence="3">Whole body</tissue>
    </source>
</reference>
<feature type="region of interest" description="Disordered" evidence="1">
    <location>
        <begin position="350"/>
        <end position="543"/>
    </location>
</feature>
<dbReference type="CDD" id="cd12100">
    <property type="entry name" value="DD_CABYR_SP17"/>
    <property type="match status" value="1"/>
</dbReference>
<feature type="region of interest" description="Disordered" evidence="1">
    <location>
        <begin position="917"/>
        <end position="944"/>
    </location>
</feature>
<dbReference type="SMART" id="SM00394">
    <property type="entry name" value="RIIa"/>
    <property type="match status" value="1"/>
</dbReference>
<sequence length="1717" mass="190533">MTATMHDSKPNNHIFLTPRVPQGLAAAVEGLTREVIRHRPENIYIFAAHHFEKLLRLREQYDDTPVNKNNMKILHDMNETIKERHIYLQSKDTNNYVQHSGWSLNETAKVLERHRSIFGESNQKITTEEVRELANEKISTTSKIPVTSPKKSKERWSGIENKNITGKYAAASSSRRKESPRVGTQDWRSTSNKHDSKTTPKIISQIPLAKDIKTELKKNRMSSRERKKSEEKKIQVACEYSKETIVEKTSRRSVEKTKRNYETRTEQRKTSRTEDTTKKRTETTDSPKLKKSSRSVSMDHVKNYVVQNFVGMTSLDELQTPSYVEKVQEVIDETSMIIKEKVEALKTGVVKASRSKHLKKDRSTSSDERSKTSTKSTESNRQSPKNVDNDKSESKNSDNSEGSNESKISLPAVRPPSSKSTSRSLSARSDSDGLVLPPISPEFTKSEKVKEELVLPVLSPPRSTTTSPDVPVNPVVTVEKPAETKDEKNTKDAKDANHEEEFQDSLNVTPEPRDPDQRPDSLETSEVVDKSDSSGHVSPLETLKDKLLEIEEVQKRIEGVLDDTKTNDEKANDDAGIALNIQDKLLEIQESEKRIEKILDSQSADADEPKTDIERKLKELEDAEKRIENIFVSESDRESSNKTDATVVEQKDNAILTTKKIEKEGDNGHEKESRSASNSGKSTQSIKEEKTIPTSAVDTRVLSPHSYILTEGSPYDIPDSVTTVIIPDRNPSPDSDTLNIEIENDKIYTTLLSSKELKEVQADDFSAEVSEDQTISIHDAFGEPVEDTENVETSTVDVELMRDIKASHDIIVSRQDLDLIQEERDKEEVIDSEDEKVLKVVTSSLEEILDKSEVEYVSKEEIQSVVKNVQKEEPEQSSPEAAKTGEYVSTTDETKESRVDDNLIETAEVVENSLDIEEITARSGESSNEIKETSALTDRSSLSFDPAVPIVPELNLDSLPDLTISSFNITDDEQKINQTESKKSSSSETTLSLTDGTKELSSDDKKSPGDEEMTNLEKNEEQTRQLDDSGKQGNREAMEEAANDSTEKLENTSQVVTDDVAEKLETEEYEKLEKILISSVAAEDERQASENAHQSEKIGLDEAASESKARIVNNTGDDEGVPDDINKFVCDDESGENKQTIQQQSAHQSDDAESSSRVDVVENEQQLPVDSSSQCTDKLDDLSIKTNADEAASQIDNQSLDTSSKPEEEGEKEEKVDAEKSSEDVATKEDSSDEKKHCSIYVPETSKELSTESTESSTFMSAATKIQAGVRGFLTRRRLQSTQRRSSTLDSVPSIQESFAYKLTGFGGETDGTVGRAVTVENSTAAESRSIPSTTHLMPIVESSSSISDARARKKLRREDAVQRTTLSVENAFAENQLQHTGEFHDCIPLPVLDAAGVLALKLARQQQQQQQQQSDRSDSGDVSIVEEVKDKTKDDEAKNVEQLLGKILMEHATIPGPTAKLGPFVDVVLLPGDTEAMLQNSYLNFITSVEDVANELFPDPLMRTGTPKGVIIEEITSLDDIKSVGPPTESVSSEIETESKKDESSSKEAPAQNTESSEIKRSVEPGKAVPVETDVSDVESLKIEEPAKTKPEAQEKEEVSSLLEVSISTSEEPLSMNIDEVLGLGDEDESSRKPVRAMIKLASADLIPRTSSLSQESHLSDERTKSPVTMMQIAPGASVEEKSEDKSTDLTAKEGSSTEEKEQESPNTQKKSNDTP</sequence>
<gene>
    <name evidence="3" type="ORF">TSAR_001830</name>
</gene>
<feature type="compositionally biased region" description="Polar residues" evidence="1">
    <location>
        <begin position="675"/>
        <end position="685"/>
    </location>
</feature>
<dbReference type="OrthoDB" id="6161835at2759"/>
<comment type="caution">
    <text evidence="3">The sequence shown here is derived from an EMBL/GenBank/DDBJ whole genome shotgun (WGS) entry which is preliminary data.</text>
</comment>
<evidence type="ECO:0000259" key="2">
    <source>
        <dbReference type="SMART" id="SM00394"/>
    </source>
</evidence>
<feature type="domain" description="RIIa" evidence="2">
    <location>
        <begin position="22"/>
        <end position="59"/>
    </location>
</feature>
<feature type="compositionally biased region" description="Polar residues" evidence="1">
    <location>
        <begin position="1137"/>
        <end position="1147"/>
    </location>
</feature>
<feature type="region of interest" description="Disordered" evidence="1">
    <location>
        <begin position="1409"/>
        <end position="1437"/>
    </location>
</feature>
<feature type="region of interest" description="Disordered" evidence="1">
    <location>
        <begin position="141"/>
        <end position="233"/>
    </location>
</feature>
<dbReference type="Gene3D" id="1.20.5.190">
    <property type="match status" value="1"/>
</dbReference>
<feature type="compositionally biased region" description="Basic and acidic residues" evidence="1">
    <location>
        <begin position="1580"/>
        <end position="1600"/>
    </location>
</feature>
<evidence type="ECO:0000313" key="4">
    <source>
        <dbReference type="Proteomes" id="UP000215335"/>
    </source>
</evidence>
<evidence type="ECO:0000256" key="1">
    <source>
        <dbReference type="SAM" id="MobiDB-lite"/>
    </source>
</evidence>
<feature type="region of interest" description="Disordered" evidence="1">
    <location>
        <begin position="867"/>
        <end position="903"/>
    </location>
</feature>
<feature type="compositionally biased region" description="Basic and acidic residues" evidence="1">
    <location>
        <begin position="659"/>
        <end position="674"/>
    </location>
</feature>
<dbReference type="Gene3D" id="1.20.890.10">
    <property type="entry name" value="cAMP-dependent protein kinase regulatory subunit, dimerization-anchoring domain"/>
    <property type="match status" value="1"/>
</dbReference>
<feature type="compositionally biased region" description="Basic and acidic residues" evidence="1">
    <location>
        <begin position="1204"/>
        <end position="1237"/>
    </location>
</feature>
<feature type="compositionally biased region" description="Polar residues" evidence="1">
    <location>
        <begin position="934"/>
        <end position="943"/>
    </location>
</feature>
<feature type="compositionally biased region" description="Basic and acidic residues" evidence="1">
    <location>
        <begin position="972"/>
        <end position="985"/>
    </location>
</feature>
<dbReference type="PROSITE" id="PS50096">
    <property type="entry name" value="IQ"/>
    <property type="match status" value="1"/>
</dbReference>
<feature type="compositionally biased region" description="Basic and acidic residues" evidence="1">
    <location>
        <begin position="511"/>
        <end position="533"/>
    </location>
</feature>
<dbReference type="InterPro" id="IPR000048">
    <property type="entry name" value="IQ_motif_EF-hand-BS"/>
</dbReference>
<feature type="compositionally biased region" description="Basic and acidic residues" evidence="1">
    <location>
        <begin position="631"/>
        <end position="641"/>
    </location>
</feature>
<feature type="region of interest" description="Disordered" evidence="1">
    <location>
        <begin position="631"/>
        <end position="698"/>
    </location>
</feature>
<feature type="compositionally biased region" description="Basic and acidic residues" evidence="1">
    <location>
        <begin position="1427"/>
        <end position="1437"/>
    </location>
</feature>
<feature type="compositionally biased region" description="Basic and acidic residues" evidence="1">
    <location>
        <begin position="1680"/>
        <end position="1705"/>
    </location>
</feature>
<feature type="region of interest" description="Disordered" evidence="1">
    <location>
        <begin position="1522"/>
        <end position="1611"/>
    </location>
</feature>
<keyword evidence="4" id="KW-1185">Reference proteome</keyword>